<reference evidence="6" key="1">
    <citation type="submission" date="2018-11" db="EMBL/GenBank/DDBJ databases">
        <authorList>
            <consortium name="Pathogen Informatics"/>
        </authorList>
    </citation>
    <scope>NUCLEOTIDE SEQUENCE</scope>
</reference>
<dbReference type="Pfam" id="PF01044">
    <property type="entry name" value="Vinculin"/>
    <property type="match status" value="1"/>
</dbReference>
<dbReference type="Proteomes" id="UP000784294">
    <property type="component" value="Unassembled WGS sequence"/>
</dbReference>
<comment type="similarity">
    <text evidence="2">Belongs to the vinculin/alpha-catenin family.</text>
</comment>
<organism evidence="6 7">
    <name type="scientific">Protopolystoma xenopodis</name>
    <dbReference type="NCBI Taxonomy" id="117903"/>
    <lineage>
        <taxon>Eukaryota</taxon>
        <taxon>Metazoa</taxon>
        <taxon>Spiralia</taxon>
        <taxon>Lophotrochozoa</taxon>
        <taxon>Platyhelminthes</taxon>
        <taxon>Monogenea</taxon>
        <taxon>Polyopisthocotylea</taxon>
        <taxon>Polystomatidea</taxon>
        <taxon>Polystomatidae</taxon>
        <taxon>Protopolystoma</taxon>
    </lineage>
</organism>
<evidence type="ECO:0000256" key="3">
    <source>
        <dbReference type="ARBA" id="ARBA00014125"/>
    </source>
</evidence>
<evidence type="ECO:0000313" key="7">
    <source>
        <dbReference type="Proteomes" id="UP000784294"/>
    </source>
</evidence>
<dbReference type="GO" id="GO:0007155">
    <property type="term" value="P:cell adhesion"/>
    <property type="evidence" value="ECO:0007669"/>
    <property type="project" value="InterPro"/>
</dbReference>
<keyword evidence="5" id="KW-0009">Actin-binding</keyword>
<dbReference type="InterPro" id="IPR036723">
    <property type="entry name" value="Alpha-catenin/vinculin-like_sf"/>
</dbReference>
<keyword evidence="7" id="KW-1185">Reference proteome</keyword>
<evidence type="ECO:0000256" key="5">
    <source>
        <dbReference type="ARBA" id="ARBA00023203"/>
    </source>
</evidence>
<accession>A0A3S4ZR93</accession>
<dbReference type="EMBL" id="CAAALY010034210">
    <property type="protein sequence ID" value="VEL17802.1"/>
    <property type="molecule type" value="Genomic_DNA"/>
</dbReference>
<dbReference type="PANTHER" id="PTHR46180">
    <property type="entry name" value="VINCULIN"/>
    <property type="match status" value="1"/>
</dbReference>
<dbReference type="SUPFAM" id="SSF47220">
    <property type="entry name" value="alpha-catenin/vinculin-like"/>
    <property type="match status" value="1"/>
</dbReference>
<sequence length="90" mass="9697">MPPSLVRVEDACILLQEAVRLFNADSTSAIAKKKLIDGSRGILQGTSSVLLTVDMSEVRKIIGYCRSVLEMLASAEVVNSLSSLAEFVKI</sequence>
<keyword evidence="4" id="KW-0963">Cytoplasm</keyword>
<dbReference type="AlphaFoldDB" id="A0A3S4ZR93"/>
<dbReference type="GO" id="GO:0051015">
    <property type="term" value="F:actin filament binding"/>
    <property type="evidence" value="ECO:0007669"/>
    <property type="project" value="InterPro"/>
</dbReference>
<comment type="caution">
    <text evidence="6">The sequence shown here is derived from an EMBL/GenBank/DDBJ whole genome shotgun (WGS) entry which is preliminary data.</text>
</comment>
<dbReference type="Gene3D" id="1.20.120.810">
    <property type="entry name" value="Vinculin, Vh2 four-helix bundle"/>
    <property type="match status" value="1"/>
</dbReference>
<name>A0A3S4ZR93_9PLAT</name>
<gene>
    <name evidence="6" type="ORF">PXEA_LOCUS11242</name>
</gene>
<comment type="subcellular location">
    <subcellularLocation>
        <location evidence="1">Cytoplasm</location>
    </subcellularLocation>
</comment>
<evidence type="ECO:0000256" key="4">
    <source>
        <dbReference type="ARBA" id="ARBA00022490"/>
    </source>
</evidence>
<dbReference type="GO" id="GO:0005737">
    <property type="term" value="C:cytoplasm"/>
    <property type="evidence" value="ECO:0007669"/>
    <property type="project" value="UniProtKB-SubCell"/>
</dbReference>
<evidence type="ECO:0000256" key="2">
    <source>
        <dbReference type="ARBA" id="ARBA00008376"/>
    </source>
</evidence>
<dbReference type="InterPro" id="IPR017997">
    <property type="entry name" value="Vinculin"/>
</dbReference>
<dbReference type="OrthoDB" id="29742at2759"/>
<evidence type="ECO:0000313" key="6">
    <source>
        <dbReference type="EMBL" id="VEL17802.1"/>
    </source>
</evidence>
<dbReference type="InterPro" id="IPR006077">
    <property type="entry name" value="Vinculin/catenin"/>
</dbReference>
<evidence type="ECO:0000256" key="1">
    <source>
        <dbReference type="ARBA" id="ARBA00004496"/>
    </source>
</evidence>
<protein>
    <recommendedName>
        <fullName evidence="3">Vinculin</fullName>
    </recommendedName>
</protein>
<proteinExistence type="inferred from homology"/>